<sequence>MTTALAEAESTTVPATEFTYLADFIKEVPEERRLTFISALKAAIRDGVFDGSPLRDQFTLTYQGRGKTGLEKRKCDQRDFAVEATEAFKQWFGLQLTTTPSRSPFPSRDQLSAGTVSLHDLATKFRNRSGGTGKRKARK</sequence>
<reference evidence="1 2" key="1">
    <citation type="submission" date="2020-08" db="EMBL/GenBank/DDBJ databases">
        <title>Genomic Encyclopedia of Type Strains, Phase IV (KMG-IV): sequencing the most valuable type-strain genomes for metagenomic binning, comparative biology and taxonomic classification.</title>
        <authorList>
            <person name="Goeker M."/>
        </authorList>
    </citation>
    <scope>NUCLEOTIDE SEQUENCE [LARGE SCALE GENOMIC DNA]</scope>
    <source>
        <strain evidence="1 2">DSM 27939</strain>
    </source>
</reference>
<proteinExistence type="predicted"/>
<protein>
    <submittedName>
        <fullName evidence="1">Uncharacterized protein</fullName>
    </submittedName>
</protein>
<comment type="caution">
    <text evidence="1">The sequence shown here is derived from an EMBL/GenBank/DDBJ whole genome shotgun (WGS) entry which is preliminary data.</text>
</comment>
<keyword evidence="2" id="KW-1185">Reference proteome</keyword>
<name>A0A7W8JZX3_9DEIO</name>
<dbReference type="RefSeq" id="WP_184138109.1">
    <property type="nucleotide sequence ID" value="NZ_JACHFL010000032.1"/>
</dbReference>
<evidence type="ECO:0000313" key="1">
    <source>
        <dbReference type="EMBL" id="MBB5366244.1"/>
    </source>
</evidence>
<gene>
    <name evidence="1" type="ORF">HNQ08_005373</name>
</gene>
<dbReference type="EMBL" id="JACHFL010000032">
    <property type="protein sequence ID" value="MBB5366244.1"/>
    <property type="molecule type" value="Genomic_DNA"/>
</dbReference>
<dbReference type="Proteomes" id="UP000552709">
    <property type="component" value="Unassembled WGS sequence"/>
</dbReference>
<evidence type="ECO:0000313" key="2">
    <source>
        <dbReference type="Proteomes" id="UP000552709"/>
    </source>
</evidence>
<dbReference type="AlphaFoldDB" id="A0A7W8JZX3"/>
<organism evidence="1 2">
    <name type="scientific">Deinococcus humi</name>
    <dbReference type="NCBI Taxonomy" id="662880"/>
    <lineage>
        <taxon>Bacteria</taxon>
        <taxon>Thermotogati</taxon>
        <taxon>Deinococcota</taxon>
        <taxon>Deinococci</taxon>
        <taxon>Deinococcales</taxon>
        <taxon>Deinococcaceae</taxon>
        <taxon>Deinococcus</taxon>
    </lineage>
</organism>
<accession>A0A7W8JZX3</accession>